<dbReference type="Proteomes" id="UP000317982">
    <property type="component" value="Unassembled WGS sequence"/>
</dbReference>
<accession>A0A545AL23</accession>
<dbReference type="AlphaFoldDB" id="A0A545AL23"/>
<dbReference type="RefSeq" id="WP_142707693.1">
    <property type="nucleotide sequence ID" value="NZ_VIRS01000021.1"/>
</dbReference>
<proteinExistence type="predicted"/>
<dbReference type="InParanoid" id="A0A545AL23"/>
<evidence type="ECO:0000313" key="2">
    <source>
        <dbReference type="Proteomes" id="UP000317982"/>
    </source>
</evidence>
<name>A0A545AL23_9ACTN</name>
<evidence type="ECO:0000313" key="1">
    <source>
        <dbReference type="EMBL" id="TQS41981.1"/>
    </source>
</evidence>
<gene>
    <name evidence="1" type="ORF">FL583_27260</name>
</gene>
<reference evidence="1 2" key="1">
    <citation type="submission" date="2019-07" db="EMBL/GenBank/DDBJ databases">
        <title>Cryptosporangium phraense sp. nov., isolated from plant litter.</title>
        <authorList>
            <person name="Suriyachadkun C."/>
        </authorList>
    </citation>
    <scope>NUCLEOTIDE SEQUENCE [LARGE SCALE GENOMIC DNA]</scope>
    <source>
        <strain evidence="1 2">A-T 5661</strain>
    </source>
</reference>
<keyword evidence="2" id="KW-1185">Reference proteome</keyword>
<dbReference type="EMBL" id="VIRS01000021">
    <property type="protein sequence ID" value="TQS41981.1"/>
    <property type="molecule type" value="Genomic_DNA"/>
</dbReference>
<protein>
    <submittedName>
        <fullName evidence="1">Uncharacterized protein</fullName>
    </submittedName>
</protein>
<comment type="caution">
    <text evidence="1">The sequence shown here is derived from an EMBL/GenBank/DDBJ whole genome shotgun (WGS) entry which is preliminary data.</text>
</comment>
<organism evidence="1 2">
    <name type="scientific">Cryptosporangium phraense</name>
    <dbReference type="NCBI Taxonomy" id="2593070"/>
    <lineage>
        <taxon>Bacteria</taxon>
        <taxon>Bacillati</taxon>
        <taxon>Actinomycetota</taxon>
        <taxon>Actinomycetes</taxon>
        <taxon>Cryptosporangiales</taxon>
        <taxon>Cryptosporangiaceae</taxon>
        <taxon>Cryptosporangium</taxon>
    </lineage>
</organism>
<sequence>MFGQRATAFWTVVAGIIAIPSCLIGLLQLGMPGGAPAATTSAPPAVHDTYSPASAATSATAITVTFSDDLTDGAAEETIAISLNGEQLPQLHASTSNPQATTEVTAATEGTIGYVADAEIYWYDSGGVLRRTAATGRGEIYLADGAEIAVYLHEDGNGGYTLSLDTVS</sequence>